<evidence type="ECO:0000313" key="1">
    <source>
        <dbReference type="EMBL" id="OGY43818.1"/>
    </source>
</evidence>
<dbReference type="EMBL" id="MHIB01000029">
    <property type="protein sequence ID" value="OGY43818.1"/>
    <property type="molecule type" value="Genomic_DNA"/>
</dbReference>
<protein>
    <submittedName>
        <fullName evidence="1">Uncharacterized protein</fullName>
    </submittedName>
</protein>
<name>A0A1G1XUW3_9BACT</name>
<organism evidence="1 2">
    <name type="scientific">Candidatus Buchananbacteria bacterium RIFCSPHIGHO2_01_FULL_39_14</name>
    <dbReference type="NCBI Taxonomy" id="1797532"/>
    <lineage>
        <taxon>Bacteria</taxon>
        <taxon>Candidatus Buchananiibacteriota</taxon>
    </lineage>
</organism>
<reference evidence="1 2" key="1">
    <citation type="journal article" date="2016" name="Nat. Commun.">
        <title>Thousands of microbial genomes shed light on interconnected biogeochemical processes in an aquifer system.</title>
        <authorList>
            <person name="Anantharaman K."/>
            <person name="Brown C.T."/>
            <person name="Hug L.A."/>
            <person name="Sharon I."/>
            <person name="Castelle C.J."/>
            <person name="Probst A.J."/>
            <person name="Thomas B.C."/>
            <person name="Singh A."/>
            <person name="Wilkins M.J."/>
            <person name="Karaoz U."/>
            <person name="Brodie E.L."/>
            <person name="Williams K.H."/>
            <person name="Hubbard S.S."/>
            <person name="Banfield J.F."/>
        </authorList>
    </citation>
    <scope>NUCLEOTIDE SEQUENCE [LARGE SCALE GENOMIC DNA]</scope>
</reference>
<comment type="caution">
    <text evidence="1">The sequence shown here is derived from an EMBL/GenBank/DDBJ whole genome shotgun (WGS) entry which is preliminary data.</text>
</comment>
<accession>A0A1G1XUW3</accession>
<proteinExistence type="predicted"/>
<gene>
    <name evidence="1" type="ORF">A2729_03590</name>
</gene>
<dbReference type="AlphaFoldDB" id="A0A1G1XUW3"/>
<sequence>MGSTSITQAPRIQTISPPTAPVYQPSQRQNQTTLDICIQHITSPKPEYIGLYLHTISYNIDSYLIGSIGKTSYSLDIPLDNWKNILEETLLAHNLTPHLIKSIKTLNNQPKEIYSYIFNLNQYTPIGKMLMPHFPPPFWDKLHKKN</sequence>
<evidence type="ECO:0000313" key="2">
    <source>
        <dbReference type="Proteomes" id="UP000178930"/>
    </source>
</evidence>
<dbReference type="Proteomes" id="UP000178930">
    <property type="component" value="Unassembled WGS sequence"/>
</dbReference>